<sequence length="391" mass="42024">MHTALPPVRLTGAHILRDGAIQRRSLAIADGRITKGPLPEVDMRGYLLLPGIIDLNGNALPRHLSPEPHADLKRVLSAIDRYAAAQGVTTGWLTQGWSWEGGTEGPDFAERLLASHLACKPALGTDLRLQLRCETHLLGIADRMLAAIRRYGVDFVLFDNSLEQALEMARCDPEAFAVRARRAGRTPSDLRDGIEEMIARHSEVPRHLCRLAEAFDVLGVCYGSKADPDGETRETYSMIGANIAAMPSSRQAAAAAKAMNDPVILSAYDVLSGGNKTGGIRAVDLVEQQLCDALVSDEHYPSLAAAAWSLVDKGLRSLPGAWAMISSRPAEILRLTDRGSLDFGCRADVVAVNTQTRAVEMTIAGGVVTHLGEGAARRFAGFTAMLDMAAE</sequence>
<organism evidence="2 3">
    <name type="scientific">Tropicimonas aquimaris</name>
    <dbReference type="NCBI Taxonomy" id="914152"/>
    <lineage>
        <taxon>Bacteria</taxon>
        <taxon>Pseudomonadati</taxon>
        <taxon>Pseudomonadota</taxon>
        <taxon>Alphaproteobacteria</taxon>
        <taxon>Rhodobacterales</taxon>
        <taxon>Roseobacteraceae</taxon>
        <taxon>Tropicimonas</taxon>
    </lineage>
</organism>
<dbReference type="SUPFAM" id="SSF51338">
    <property type="entry name" value="Composite domain of metallo-dependent hydrolases"/>
    <property type="match status" value="1"/>
</dbReference>
<proteinExistence type="predicted"/>
<evidence type="ECO:0000313" key="3">
    <source>
        <dbReference type="Proteomes" id="UP001597108"/>
    </source>
</evidence>
<name>A0ABW3IND4_9RHOB</name>
<dbReference type="Proteomes" id="UP001597108">
    <property type="component" value="Unassembled WGS sequence"/>
</dbReference>
<keyword evidence="1 2" id="KW-0378">Hydrolase</keyword>
<dbReference type="Gene3D" id="2.30.40.10">
    <property type="entry name" value="Urease, subunit C, domain 1"/>
    <property type="match status" value="1"/>
</dbReference>
<dbReference type="NCBIfam" id="NF011987">
    <property type="entry name" value="PRK15446.2-3"/>
    <property type="match status" value="1"/>
</dbReference>
<protein>
    <submittedName>
        <fullName evidence="2">Alpha-D-ribose 1-methylphosphonate 5-triphosphate diphosphatase</fullName>
        <ecNumber evidence="2">3.6.1.63</ecNumber>
    </submittedName>
</protein>
<keyword evidence="3" id="KW-1185">Reference proteome</keyword>
<evidence type="ECO:0000256" key="1">
    <source>
        <dbReference type="ARBA" id="ARBA00022801"/>
    </source>
</evidence>
<gene>
    <name evidence="2" type="ORF">ACFQ2S_07350</name>
</gene>
<dbReference type="Gene3D" id="3.20.20.140">
    <property type="entry name" value="Metal-dependent hydrolases"/>
    <property type="match status" value="1"/>
</dbReference>
<comment type="caution">
    <text evidence="2">The sequence shown here is derived from an EMBL/GenBank/DDBJ whole genome shotgun (WGS) entry which is preliminary data.</text>
</comment>
<dbReference type="GO" id="GO:0016787">
    <property type="term" value="F:hydrolase activity"/>
    <property type="evidence" value="ECO:0007669"/>
    <property type="project" value="UniProtKB-KW"/>
</dbReference>
<evidence type="ECO:0000313" key="2">
    <source>
        <dbReference type="EMBL" id="MFD0979470.1"/>
    </source>
</evidence>
<dbReference type="InterPro" id="IPR011059">
    <property type="entry name" value="Metal-dep_hydrolase_composite"/>
</dbReference>
<dbReference type="EC" id="3.6.1.63" evidence="2"/>
<reference evidence="3" key="1">
    <citation type="journal article" date="2019" name="Int. J. Syst. Evol. Microbiol.">
        <title>The Global Catalogue of Microorganisms (GCM) 10K type strain sequencing project: providing services to taxonomists for standard genome sequencing and annotation.</title>
        <authorList>
            <consortium name="The Broad Institute Genomics Platform"/>
            <consortium name="The Broad Institute Genome Sequencing Center for Infectious Disease"/>
            <person name="Wu L."/>
            <person name="Ma J."/>
        </authorList>
    </citation>
    <scope>NUCLEOTIDE SEQUENCE [LARGE SCALE GENOMIC DNA]</scope>
    <source>
        <strain evidence="3">CCUG 60524</strain>
    </source>
</reference>
<accession>A0ABW3IND4</accession>
<dbReference type="PANTHER" id="PTHR11113:SF14">
    <property type="entry name" value="N-ACETYLGLUCOSAMINE-6-PHOSPHATE DEACETYLASE"/>
    <property type="match status" value="1"/>
</dbReference>
<dbReference type="EMBL" id="JBHTJT010000008">
    <property type="protein sequence ID" value="MFD0979470.1"/>
    <property type="molecule type" value="Genomic_DNA"/>
</dbReference>
<dbReference type="PANTHER" id="PTHR11113">
    <property type="entry name" value="N-ACETYLGLUCOSAMINE-6-PHOSPHATE DEACETYLASE"/>
    <property type="match status" value="1"/>
</dbReference>
<dbReference type="RefSeq" id="WP_386073806.1">
    <property type="nucleotide sequence ID" value="NZ_JBHTJT010000008.1"/>
</dbReference>